<dbReference type="OrthoDB" id="184747at2157"/>
<dbReference type="AlphaFoldDB" id="A0A1I0QWD2"/>
<organism evidence="2 3">
    <name type="scientific">Natrinema salifodinae</name>
    <dbReference type="NCBI Taxonomy" id="1202768"/>
    <lineage>
        <taxon>Archaea</taxon>
        <taxon>Methanobacteriati</taxon>
        <taxon>Methanobacteriota</taxon>
        <taxon>Stenosarchaea group</taxon>
        <taxon>Halobacteria</taxon>
        <taxon>Halobacteriales</taxon>
        <taxon>Natrialbaceae</taxon>
        <taxon>Natrinema</taxon>
    </lineage>
</organism>
<dbReference type="EMBL" id="FOIS01000005">
    <property type="protein sequence ID" value="SEW31619.1"/>
    <property type="molecule type" value="Genomic_DNA"/>
</dbReference>
<gene>
    <name evidence="2" type="ORF">SAMN05216285_4024</name>
</gene>
<dbReference type="Gene3D" id="2.160.20.10">
    <property type="entry name" value="Single-stranded right-handed beta-helix, Pectin lyase-like"/>
    <property type="match status" value="1"/>
</dbReference>
<dbReference type="GO" id="GO:0030246">
    <property type="term" value="F:carbohydrate binding"/>
    <property type="evidence" value="ECO:0007669"/>
    <property type="project" value="UniProtKB-KW"/>
</dbReference>
<dbReference type="InterPro" id="IPR011050">
    <property type="entry name" value="Pectin_lyase_fold/virulence"/>
</dbReference>
<dbReference type="InterPro" id="IPR012334">
    <property type="entry name" value="Pectin_lyas_fold"/>
</dbReference>
<dbReference type="eggNOG" id="arCOG09138">
    <property type="taxonomic scope" value="Archaea"/>
</dbReference>
<evidence type="ECO:0000313" key="3">
    <source>
        <dbReference type="Proteomes" id="UP000183275"/>
    </source>
</evidence>
<dbReference type="RefSeq" id="WP_049991969.1">
    <property type="nucleotide sequence ID" value="NZ_FOIS01000005.1"/>
</dbReference>
<feature type="domain" description="Ricin B lectin" evidence="1">
    <location>
        <begin position="519"/>
        <end position="596"/>
    </location>
</feature>
<protein>
    <submittedName>
        <fullName evidence="2">Ricin-type beta-trefoil lectin domain-like</fullName>
    </submittedName>
</protein>
<dbReference type="InterPro" id="IPR035992">
    <property type="entry name" value="Ricin_B-like_lectins"/>
</dbReference>
<reference evidence="3" key="1">
    <citation type="submission" date="2016-10" db="EMBL/GenBank/DDBJ databases">
        <authorList>
            <person name="Varghese N."/>
        </authorList>
    </citation>
    <scope>NUCLEOTIDE SEQUENCE [LARGE SCALE GENOMIC DNA]</scope>
    <source>
        <strain evidence="3">CGMCC 1.12284</strain>
    </source>
</reference>
<dbReference type="SUPFAM" id="SSF51126">
    <property type="entry name" value="Pectin lyase-like"/>
    <property type="match status" value="1"/>
</dbReference>
<sequence>MTALGVAGLGAAFGGTASARDRSDDGTQPWHEWDADVDAAGRDLENLGGLDVEHVFTSAREADVVVWRDEEGGYHADGPHGRVASDEELMAAVQAAVDSLSDDRTVKERVLVASSGEVSGDDEVTGVDLPSHTSVDVAGEIVVEGQAGDLFSAVGEENISIPRLTVKGPASRAVFLDGCENVRLGHLWIEDVTGQGVRIQAGCEDVQIDTAYVENTGHHGIETYDVTRIQIGQVIGVDPGSAVVLLNETFDATVGQVVGRNPAFDYATVRLANGCRNVTIGRVVSRGGVRGLSIITGTRDVTVGEVNVVGGDKAGILLVDVRNVTVLGGVIKNVDGPGVNMWSIGLQGTTSEINEGVTLSNLRIVDERPEGDREQTWAIKEDGACLHNRFIDNDVRGGGTEGLIDVASETTVVDRNLGGGIDSGTVTLEPDDSPAARVEGVTAHRSSSLSLRAQPYDAPDAAFAWEHHFEWTGSQWDLVFDWRTDPGADLTLEYVVDRPQGTTDREFDREDIWTDSVPTVEEGTYRIVADHSDKVLEVADGSEATGANVRQGTWTDDPHQRWDVEGGGTDLWVDADRIVAEHSGKALTVVGGDARQGSGQQFTLERYESGFQIQTDDGRLQVADGSTADGANVVEGGWDGAGHQIWRFEAI</sequence>
<dbReference type="InterPro" id="IPR000772">
    <property type="entry name" value="Ricin_B_lectin"/>
</dbReference>
<name>A0A1I0QWD2_9EURY</name>
<dbReference type="STRING" id="1202768.SAMN05216285_4024"/>
<keyword evidence="3" id="KW-1185">Reference proteome</keyword>
<keyword evidence="2" id="KW-0430">Lectin</keyword>
<evidence type="ECO:0000259" key="1">
    <source>
        <dbReference type="Pfam" id="PF14200"/>
    </source>
</evidence>
<dbReference type="Pfam" id="PF14200">
    <property type="entry name" value="RicinB_lectin_2"/>
    <property type="match status" value="1"/>
</dbReference>
<dbReference type="CDD" id="cd00161">
    <property type="entry name" value="beta-trefoil_Ricin-like"/>
    <property type="match status" value="1"/>
</dbReference>
<accession>A0A1I0QWD2</accession>
<dbReference type="SUPFAM" id="SSF50370">
    <property type="entry name" value="Ricin B-like lectins"/>
    <property type="match status" value="1"/>
</dbReference>
<proteinExistence type="predicted"/>
<evidence type="ECO:0000313" key="2">
    <source>
        <dbReference type="EMBL" id="SEW31619.1"/>
    </source>
</evidence>
<dbReference type="Proteomes" id="UP000183275">
    <property type="component" value="Unassembled WGS sequence"/>
</dbReference>
<dbReference type="Gene3D" id="2.80.10.50">
    <property type="match status" value="1"/>
</dbReference>